<evidence type="ECO:0000313" key="1">
    <source>
        <dbReference type="EMBL" id="MPN56215.1"/>
    </source>
</evidence>
<reference evidence="1" key="1">
    <citation type="submission" date="2019-08" db="EMBL/GenBank/DDBJ databases">
        <authorList>
            <person name="Kucharzyk K."/>
            <person name="Murdoch R.W."/>
            <person name="Higgins S."/>
            <person name="Loffler F."/>
        </authorList>
    </citation>
    <scope>NUCLEOTIDE SEQUENCE</scope>
</reference>
<organism evidence="1">
    <name type="scientific">bioreactor metagenome</name>
    <dbReference type="NCBI Taxonomy" id="1076179"/>
    <lineage>
        <taxon>unclassified sequences</taxon>
        <taxon>metagenomes</taxon>
        <taxon>ecological metagenomes</taxon>
    </lineage>
</organism>
<gene>
    <name evidence="1" type="ORF">SDC9_203901</name>
</gene>
<sequence>MSSLPTPQWAKAAKKSLCRELCDDLTTFLASSTLFSDTALPKASSSASGFVEALLKKSSLSTTTASAMTESAAITHIIIPPDLMYSSNHYLSRLLMSG</sequence>
<dbReference type="AlphaFoldDB" id="A0A645IXQ4"/>
<dbReference type="EMBL" id="VSSQ01126293">
    <property type="protein sequence ID" value="MPN56215.1"/>
    <property type="molecule type" value="Genomic_DNA"/>
</dbReference>
<proteinExistence type="predicted"/>
<name>A0A645IXQ4_9ZZZZ</name>
<comment type="caution">
    <text evidence="1">The sequence shown here is derived from an EMBL/GenBank/DDBJ whole genome shotgun (WGS) entry which is preliminary data.</text>
</comment>
<accession>A0A645IXQ4</accession>
<protein>
    <submittedName>
        <fullName evidence="1">Uncharacterized protein</fullName>
    </submittedName>
</protein>